<feature type="non-terminal residue" evidence="9">
    <location>
        <position position="147"/>
    </location>
</feature>
<evidence type="ECO:0000313" key="9">
    <source>
        <dbReference type="EMBL" id="EDO46037.1"/>
    </source>
</evidence>
<dbReference type="STRING" id="45351.A7RR24"/>
<evidence type="ECO:0000256" key="1">
    <source>
        <dbReference type="ARBA" id="ARBA00004170"/>
    </source>
</evidence>
<proteinExistence type="predicted"/>
<dbReference type="SUPFAM" id="SSF52540">
    <property type="entry name" value="P-loop containing nucleoside triphosphate hydrolases"/>
    <property type="match status" value="1"/>
</dbReference>
<keyword evidence="3" id="KW-0472">Membrane</keyword>
<feature type="region of interest" description="Disordered" evidence="7">
    <location>
        <begin position="90"/>
        <end position="147"/>
    </location>
</feature>
<dbReference type="InterPro" id="IPR027417">
    <property type="entry name" value="P-loop_NTPase"/>
</dbReference>
<reference evidence="9 10" key="1">
    <citation type="journal article" date="2007" name="Science">
        <title>Sea anemone genome reveals ancestral eumetazoan gene repertoire and genomic organization.</title>
        <authorList>
            <person name="Putnam N.H."/>
            <person name="Srivastava M."/>
            <person name="Hellsten U."/>
            <person name="Dirks B."/>
            <person name="Chapman J."/>
            <person name="Salamov A."/>
            <person name="Terry A."/>
            <person name="Shapiro H."/>
            <person name="Lindquist E."/>
            <person name="Kapitonov V.V."/>
            <person name="Jurka J."/>
            <person name="Genikhovich G."/>
            <person name="Grigoriev I.V."/>
            <person name="Lucas S.M."/>
            <person name="Steele R.E."/>
            <person name="Finnerty J.R."/>
            <person name="Technau U."/>
            <person name="Martindale M.Q."/>
            <person name="Rokhsar D.S."/>
        </authorList>
    </citation>
    <scope>NUCLEOTIDE SEQUENCE [LARGE SCALE GENOMIC DNA]</scope>
    <source>
        <strain evidence="10">CH2 X CH6</strain>
    </source>
</reference>
<feature type="compositionally biased region" description="Basic and acidic residues" evidence="7">
    <location>
        <begin position="98"/>
        <end position="109"/>
    </location>
</feature>
<dbReference type="InterPro" id="IPR003117">
    <property type="entry name" value="cAMP_dep_PK_reg_su_I/II_a/b"/>
</dbReference>
<comment type="function">
    <text evidence="4">Sperm surface zona pellucida binding protein. Helps to bind spermatozoa to the zona pellucida with high affinity. Might function in binding zona pellucida and carbohydrates.</text>
</comment>
<dbReference type="EMBL" id="DS469530">
    <property type="protein sequence ID" value="EDO46037.1"/>
    <property type="molecule type" value="Genomic_DNA"/>
</dbReference>
<keyword evidence="10" id="KW-1185">Reference proteome</keyword>
<dbReference type="GO" id="GO:0007339">
    <property type="term" value="P:binding of sperm to zona pellucida"/>
    <property type="evidence" value="ECO:0007669"/>
    <property type="project" value="InterPro"/>
</dbReference>
<accession>A7RR24</accession>
<evidence type="ECO:0000256" key="6">
    <source>
        <dbReference type="ARBA" id="ARBA00044028"/>
    </source>
</evidence>
<evidence type="ECO:0000256" key="4">
    <source>
        <dbReference type="ARBA" id="ARBA00025518"/>
    </source>
</evidence>
<dbReference type="SMART" id="SM00394">
    <property type="entry name" value="RIIa"/>
    <property type="match status" value="1"/>
</dbReference>
<dbReference type="GO" id="GO:0016020">
    <property type="term" value="C:membrane"/>
    <property type="evidence" value="ECO:0007669"/>
    <property type="project" value="UniProtKB-SubCell"/>
</dbReference>
<dbReference type="InterPro" id="IPR000048">
    <property type="entry name" value="IQ_motif_EF-hand-BS"/>
</dbReference>
<dbReference type="InParanoid" id="A7RR24"/>
<dbReference type="PROSITE" id="PS50096">
    <property type="entry name" value="IQ"/>
    <property type="match status" value="2"/>
</dbReference>
<dbReference type="GO" id="GO:0005516">
    <property type="term" value="F:calmodulin binding"/>
    <property type="evidence" value="ECO:0000318"/>
    <property type="project" value="GO_Central"/>
</dbReference>
<dbReference type="eggNOG" id="ENOG502S4R6">
    <property type="taxonomic scope" value="Eukaryota"/>
</dbReference>
<comment type="subunit">
    <text evidence="6">Homodimer. May interact with ROPN1.</text>
</comment>
<dbReference type="InterPro" id="IPR047579">
    <property type="entry name" value="DD_CABYR_SP17"/>
</dbReference>
<dbReference type="KEGG" id="nve:5518183"/>
<dbReference type="AlphaFoldDB" id="A7RR24"/>
<dbReference type="PIRSF" id="PIRSF016533">
    <property type="entry name" value="Sp17"/>
    <property type="match status" value="1"/>
</dbReference>
<evidence type="ECO:0000259" key="8">
    <source>
        <dbReference type="SMART" id="SM00394"/>
    </source>
</evidence>
<dbReference type="FunFam" id="1.20.5.190:FF:000055">
    <property type="entry name" value="Putative microtubule-associated protein futsch"/>
    <property type="match status" value="1"/>
</dbReference>
<feature type="compositionally biased region" description="Basic and acidic residues" evidence="7">
    <location>
        <begin position="128"/>
        <end position="147"/>
    </location>
</feature>
<dbReference type="Gene3D" id="1.20.890.10">
    <property type="entry name" value="cAMP-dependent protein kinase regulatory subunit, dimerization-anchoring domain"/>
    <property type="match status" value="1"/>
</dbReference>
<dbReference type="OrthoDB" id="252964at2759"/>
<dbReference type="CDD" id="cd12100">
    <property type="entry name" value="DD_CABYR_SP17"/>
    <property type="match status" value="1"/>
</dbReference>
<sequence length="147" mass="16928">MAVQYAPTKLRVPPGFQNLLEGLAREVLREQPDDIVQFAAQYFKNQLSIREETGKDDAKRGENLEKLMKGEEVDIDIDDPEVQKAATKIQASFRGHKTREQIKQDKQQKDEEEAAALKIQSSFRGHKAREEVKELMKSKSRESTREE</sequence>
<feature type="domain" description="RIIa" evidence="8">
    <location>
        <begin position="14"/>
        <end position="51"/>
    </location>
</feature>
<evidence type="ECO:0000256" key="7">
    <source>
        <dbReference type="SAM" id="MobiDB-lite"/>
    </source>
</evidence>
<dbReference type="Pfam" id="PF02197">
    <property type="entry name" value="RIIa"/>
    <property type="match status" value="1"/>
</dbReference>
<evidence type="ECO:0000313" key="10">
    <source>
        <dbReference type="Proteomes" id="UP000001593"/>
    </source>
</evidence>
<dbReference type="PhylomeDB" id="A7RR24"/>
<dbReference type="PANTHER" id="PTHR10699">
    <property type="entry name" value="NEUROMODULIN"/>
    <property type="match status" value="1"/>
</dbReference>
<evidence type="ECO:0000256" key="2">
    <source>
        <dbReference type="ARBA" id="ARBA00014863"/>
    </source>
</evidence>
<dbReference type="OMA" id="STHYRIP"/>
<dbReference type="SUPFAM" id="SSF47391">
    <property type="entry name" value="Dimerization-anchoring domain of cAMP-dependent PK regulatory subunit"/>
    <property type="match status" value="1"/>
</dbReference>
<protein>
    <recommendedName>
        <fullName evidence="2">Sperm surface protein Sp17</fullName>
    </recommendedName>
    <alternativeName>
        <fullName evidence="5">Sperm autoantigenic protein 17</fullName>
    </alternativeName>
</protein>
<dbReference type="Pfam" id="PF00612">
    <property type="entry name" value="IQ"/>
    <property type="match status" value="2"/>
</dbReference>
<organism evidence="9 10">
    <name type="scientific">Nematostella vectensis</name>
    <name type="common">Starlet sea anemone</name>
    <dbReference type="NCBI Taxonomy" id="45351"/>
    <lineage>
        <taxon>Eukaryota</taxon>
        <taxon>Metazoa</taxon>
        <taxon>Cnidaria</taxon>
        <taxon>Anthozoa</taxon>
        <taxon>Hexacorallia</taxon>
        <taxon>Actiniaria</taxon>
        <taxon>Edwardsiidae</taxon>
        <taxon>Nematostella</taxon>
    </lineage>
</organism>
<dbReference type="HOGENOM" id="CLU_115900_0_0_1"/>
<dbReference type="PANTHER" id="PTHR10699:SF11">
    <property type="entry name" value="IGLOO, ISOFORM A"/>
    <property type="match status" value="1"/>
</dbReference>
<comment type="subcellular location">
    <subcellularLocation>
        <location evidence="1">Membrane</location>
        <topology evidence="1">Peripheral membrane protein</topology>
    </subcellularLocation>
</comment>
<name>A7RR24_NEMVE</name>
<dbReference type="Proteomes" id="UP000001593">
    <property type="component" value="Unassembled WGS sequence"/>
</dbReference>
<dbReference type="SMART" id="SM00015">
    <property type="entry name" value="IQ"/>
    <property type="match status" value="2"/>
</dbReference>
<dbReference type="InterPro" id="IPR012105">
    <property type="entry name" value="Sp17"/>
</dbReference>
<evidence type="ECO:0000256" key="5">
    <source>
        <dbReference type="ARBA" id="ARBA00031837"/>
    </source>
</evidence>
<gene>
    <name evidence="9" type="ORF">NEMVEDRAFT_v1g90602</name>
</gene>
<dbReference type="Gene3D" id="1.20.5.190">
    <property type="match status" value="1"/>
</dbReference>
<evidence type="ECO:0000256" key="3">
    <source>
        <dbReference type="ARBA" id="ARBA00023136"/>
    </source>
</evidence>